<dbReference type="RefSeq" id="WP_230511186.1">
    <property type="nucleotide sequence ID" value="NZ_JAJITD010000010.1"/>
</dbReference>
<name>A0ABS8JYH3_9BURK</name>
<keyword evidence="1" id="KW-0732">Signal</keyword>
<evidence type="ECO:0000313" key="3">
    <source>
        <dbReference type="Proteomes" id="UP001431019"/>
    </source>
</evidence>
<sequence length="244" mass="26956">MRNPSIAALLLSLGLPLTVLAQSAPAPGIKPGDSWVYATTIEKGPSGWNQSHNEVTVLRATSSHIYYESKIAGSTQPPRELIAGVDWSRERSVNGTETVVNRPFAFPLSAGKSWSVDYTEQHPNKVFASTKWSSQYRVVGTESIEVPAGKFDAIKIESEGDWHGQVEPHQTVTQATQVEQGDTAMITHAQKVGPVEVTGRTYKAFWYVPEVGRWVKSVEEYYGSNGVRNERYTSELESFKKGPQ</sequence>
<dbReference type="EMBL" id="JAJITD010000010">
    <property type="protein sequence ID" value="MCC8394957.1"/>
    <property type="molecule type" value="Genomic_DNA"/>
</dbReference>
<dbReference type="Proteomes" id="UP001431019">
    <property type="component" value="Unassembled WGS sequence"/>
</dbReference>
<proteinExistence type="predicted"/>
<protein>
    <recommendedName>
        <fullName evidence="4">DUF3108 domain-containing protein</fullName>
    </recommendedName>
</protein>
<evidence type="ECO:0000256" key="1">
    <source>
        <dbReference type="SAM" id="SignalP"/>
    </source>
</evidence>
<feature type="chain" id="PRO_5045207324" description="DUF3108 domain-containing protein" evidence="1">
    <location>
        <begin position="22"/>
        <end position="244"/>
    </location>
</feature>
<feature type="signal peptide" evidence="1">
    <location>
        <begin position="1"/>
        <end position="21"/>
    </location>
</feature>
<gene>
    <name evidence="2" type="ORF">LJ656_20390</name>
</gene>
<reference evidence="2 3" key="1">
    <citation type="submission" date="2021-11" db="EMBL/GenBank/DDBJ databases">
        <authorList>
            <person name="Oh E.-T."/>
            <person name="Kim S.-B."/>
        </authorList>
    </citation>
    <scope>NUCLEOTIDE SEQUENCE [LARGE SCALE GENOMIC DNA]</scope>
    <source>
        <strain evidence="2 3">MMS20-SJTR3</strain>
    </source>
</reference>
<keyword evidence="3" id="KW-1185">Reference proteome</keyword>
<comment type="caution">
    <text evidence="2">The sequence shown here is derived from an EMBL/GenBank/DDBJ whole genome shotgun (WGS) entry which is preliminary data.</text>
</comment>
<evidence type="ECO:0000313" key="2">
    <source>
        <dbReference type="EMBL" id="MCC8394957.1"/>
    </source>
</evidence>
<evidence type="ECO:0008006" key="4">
    <source>
        <dbReference type="Google" id="ProtNLM"/>
    </source>
</evidence>
<dbReference type="Gene3D" id="2.40.360.20">
    <property type="match status" value="1"/>
</dbReference>
<organism evidence="2 3">
    <name type="scientific">Paraburkholderia sejongensis</name>
    <dbReference type="NCBI Taxonomy" id="2886946"/>
    <lineage>
        <taxon>Bacteria</taxon>
        <taxon>Pseudomonadati</taxon>
        <taxon>Pseudomonadota</taxon>
        <taxon>Betaproteobacteria</taxon>
        <taxon>Burkholderiales</taxon>
        <taxon>Burkholderiaceae</taxon>
        <taxon>Paraburkholderia</taxon>
    </lineage>
</organism>
<accession>A0ABS8JYH3</accession>